<keyword evidence="3" id="KW-1185">Reference proteome</keyword>
<gene>
    <name evidence="2" type="ORF">MKW98_030379</name>
</gene>
<protein>
    <submittedName>
        <fullName evidence="2">Uncharacterized protein</fullName>
    </submittedName>
</protein>
<feature type="transmembrane region" description="Helical" evidence="1">
    <location>
        <begin position="6"/>
        <end position="23"/>
    </location>
</feature>
<feature type="non-terminal residue" evidence="2">
    <location>
        <position position="87"/>
    </location>
</feature>
<keyword evidence="1" id="KW-0812">Transmembrane</keyword>
<evidence type="ECO:0000313" key="2">
    <source>
        <dbReference type="EMBL" id="KAI3845898.1"/>
    </source>
</evidence>
<comment type="caution">
    <text evidence="2">The sequence shown here is derived from an EMBL/GenBank/DDBJ whole genome shotgun (WGS) entry which is preliminary data.</text>
</comment>
<name>A0AAD4RYX2_9MAGN</name>
<accession>A0AAD4RYX2</accession>
<keyword evidence="1" id="KW-0472">Membrane</keyword>
<proteinExistence type="predicted"/>
<dbReference type="AlphaFoldDB" id="A0AAD4RYX2"/>
<organism evidence="2 3">
    <name type="scientific">Papaver atlanticum</name>
    <dbReference type="NCBI Taxonomy" id="357466"/>
    <lineage>
        <taxon>Eukaryota</taxon>
        <taxon>Viridiplantae</taxon>
        <taxon>Streptophyta</taxon>
        <taxon>Embryophyta</taxon>
        <taxon>Tracheophyta</taxon>
        <taxon>Spermatophyta</taxon>
        <taxon>Magnoliopsida</taxon>
        <taxon>Ranunculales</taxon>
        <taxon>Papaveraceae</taxon>
        <taxon>Papaveroideae</taxon>
        <taxon>Papaver</taxon>
    </lineage>
</organism>
<sequence length="87" mass="9627">MNTTFFSPPAAASLLVGTFLIIIRNYNEDLVGGCYFNTEILLDQRRNESIECVFEGVAHNLGDTYAVLMVDVTGLLYITATDDVNFV</sequence>
<reference evidence="2" key="1">
    <citation type="submission" date="2022-04" db="EMBL/GenBank/DDBJ databases">
        <title>A functionally conserved STORR gene fusion in Papaver species that diverged 16.8 million years ago.</title>
        <authorList>
            <person name="Catania T."/>
        </authorList>
    </citation>
    <scope>NUCLEOTIDE SEQUENCE</scope>
    <source>
        <strain evidence="2">S-188037</strain>
    </source>
</reference>
<dbReference type="Proteomes" id="UP001202328">
    <property type="component" value="Unassembled WGS sequence"/>
</dbReference>
<keyword evidence="1" id="KW-1133">Transmembrane helix</keyword>
<dbReference type="EMBL" id="JAJJMB010016611">
    <property type="protein sequence ID" value="KAI3845898.1"/>
    <property type="molecule type" value="Genomic_DNA"/>
</dbReference>
<evidence type="ECO:0000313" key="3">
    <source>
        <dbReference type="Proteomes" id="UP001202328"/>
    </source>
</evidence>
<evidence type="ECO:0000256" key="1">
    <source>
        <dbReference type="SAM" id="Phobius"/>
    </source>
</evidence>